<organism evidence="2 3">
    <name type="scientific">Colocasia esculenta</name>
    <name type="common">Wild taro</name>
    <name type="synonym">Arum esculentum</name>
    <dbReference type="NCBI Taxonomy" id="4460"/>
    <lineage>
        <taxon>Eukaryota</taxon>
        <taxon>Viridiplantae</taxon>
        <taxon>Streptophyta</taxon>
        <taxon>Embryophyta</taxon>
        <taxon>Tracheophyta</taxon>
        <taxon>Spermatophyta</taxon>
        <taxon>Magnoliopsida</taxon>
        <taxon>Liliopsida</taxon>
        <taxon>Araceae</taxon>
        <taxon>Aroideae</taxon>
        <taxon>Colocasieae</taxon>
        <taxon>Colocasia</taxon>
    </lineage>
</organism>
<evidence type="ECO:0000313" key="3">
    <source>
        <dbReference type="Proteomes" id="UP000652761"/>
    </source>
</evidence>
<gene>
    <name evidence="2" type="ORF">Taro_038699</name>
</gene>
<evidence type="ECO:0000256" key="1">
    <source>
        <dbReference type="SAM" id="MobiDB-lite"/>
    </source>
</evidence>
<evidence type="ECO:0000313" key="2">
    <source>
        <dbReference type="EMBL" id="MQM05880.1"/>
    </source>
</evidence>
<accession>A0A843WTF2</accession>
<dbReference type="Proteomes" id="UP000652761">
    <property type="component" value="Unassembled WGS sequence"/>
</dbReference>
<name>A0A843WTF2_COLES</name>
<comment type="caution">
    <text evidence="2">The sequence shown here is derived from an EMBL/GenBank/DDBJ whole genome shotgun (WGS) entry which is preliminary data.</text>
</comment>
<dbReference type="AlphaFoldDB" id="A0A843WTF2"/>
<keyword evidence="3" id="KW-1185">Reference proteome</keyword>
<protein>
    <submittedName>
        <fullName evidence="2">Uncharacterized protein</fullName>
    </submittedName>
</protein>
<feature type="region of interest" description="Disordered" evidence="1">
    <location>
        <begin position="64"/>
        <end position="161"/>
    </location>
</feature>
<sequence>MIGKAVSAAAKDAMKRTISNIPVSVSRQPLHRLLPCEIDAVEGGEFLTTTNPTSPTTRKLLLHEHKRRQPQRLLPDGGLQWRRRQQQAEAATLADPGGGEMTAHDTRAAGRQLPLSMGRKEVVAAAAPPRPPGDDGAPPSPLGGVGSAQQRRCKLGTATAV</sequence>
<proteinExistence type="predicted"/>
<reference evidence="2" key="1">
    <citation type="submission" date="2017-07" db="EMBL/GenBank/DDBJ databases">
        <title>Taro Niue Genome Assembly and Annotation.</title>
        <authorList>
            <person name="Atibalentja N."/>
            <person name="Keating K."/>
            <person name="Fields C.J."/>
        </authorList>
    </citation>
    <scope>NUCLEOTIDE SEQUENCE</scope>
    <source>
        <strain evidence="2">Niue_2</strain>
        <tissue evidence="2">Leaf</tissue>
    </source>
</reference>
<dbReference type="EMBL" id="NMUH01003495">
    <property type="protein sequence ID" value="MQM05880.1"/>
    <property type="molecule type" value="Genomic_DNA"/>
</dbReference>